<gene>
    <name evidence="1" type="ORF">BMW22_14625</name>
</gene>
<organism evidence="1 2">
    <name type="scientific">Rhizobium leguminosarum</name>
    <dbReference type="NCBI Taxonomy" id="384"/>
    <lineage>
        <taxon>Bacteria</taxon>
        <taxon>Pseudomonadati</taxon>
        <taxon>Pseudomonadota</taxon>
        <taxon>Alphaproteobacteria</taxon>
        <taxon>Hyphomicrobiales</taxon>
        <taxon>Rhizobiaceae</taxon>
        <taxon>Rhizobium/Agrobacterium group</taxon>
        <taxon>Rhizobium</taxon>
    </lineage>
</organism>
<name>A0A1L3ZAH1_RHILE</name>
<evidence type="ECO:0000313" key="1">
    <source>
        <dbReference type="EMBL" id="API52686.1"/>
    </source>
</evidence>
<dbReference type="EMBL" id="CP018228">
    <property type="protein sequence ID" value="API52686.1"/>
    <property type="molecule type" value="Genomic_DNA"/>
</dbReference>
<sequence length="105" mass="12180">MRDYFYSQLRRYIGLFVLGQNSVVEIDPTTPLLIGKFPQGKVTFRSRTQPAEPVNEFDEYKVVKIEDVTDTKPDYLVISGLIHYERDIQSMFAQCLFKNGLRARG</sequence>
<dbReference type="RefSeq" id="WP_072639150.1">
    <property type="nucleotide sequence ID" value="NZ_CP018228.1"/>
</dbReference>
<dbReference type="Proteomes" id="UP000183050">
    <property type="component" value="Chromosome"/>
</dbReference>
<evidence type="ECO:0000313" key="2">
    <source>
        <dbReference type="Proteomes" id="UP000183050"/>
    </source>
</evidence>
<reference evidence="1 2" key="1">
    <citation type="submission" date="2016-11" db="EMBL/GenBank/DDBJ databases">
        <title>Rhizobium leguminosarum bv. viciae strain Vaf12 isolated from Vavilovia formosa root nodules from Russia, Dagestan.</title>
        <authorList>
            <person name="Kimeklis A."/>
        </authorList>
    </citation>
    <scope>NUCLEOTIDE SEQUENCE [LARGE SCALE GENOMIC DNA]</scope>
    <source>
        <strain evidence="1 2">Vaf-108</strain>
    </source>
</reference>
<proteinExistence type="predicted"/>
<protein>
    <submittedName>
        <fullName evidence="1">Uncharacterized protein</fullName>
    </submittedName>
</protein>
<accession>A0A1L3ZAH1</accession>
<dbReference type="AlphaFoldDB" id="A0A1L3ZAH1"/>